<dbReference type="Proteomes" id="UP000466535">
    <property type="component" value="Unassembled WGS sequence"/>
</dbReference>
<comment type="caution">
    <text evidence="9">The sequence shown here is derived from an EMBL/GenBank/DDBJ whole genome shotgun (WGS) entry which is preliminary data.</text>
</comment>
<evidence type="ECO:0000256" key="6">
    <source>
        <dbReference type="ARBA" id="ARBA00023125"/>
    </source>
</evidence>
<dbReference type="SUPFAM" id="SSF143081">
    <property type="entry name" value="BB1717-like"/>
    <property type="match status" value="1"/>
</dbReference>
<accession>A0A6B0SX87</accession>
<dbReference type="PANTHER" id="PTHR13604:SF0">
    <property type="entry name" value="ABASIC SITE PROCESSING PROTEIN HMCES"/>
    <property type="match status" value="1"/>
</dbReference>
<feature type="region of interest" description="Disordered" evidence="8">
    <location>
        <begin position="197"/>
        <end position="228"/>
    </location>
</feature>
<evidence type="ECO:0000313" key="10">
    <source>
        <dbReference type="Proteomes" id="UP000466535"/>
    </source>
</evidence>
<keyword evidence="7" id="KW-0456">Lyase</keyword>
<keyword evidence="4" id="KW-0378">Hydrolase</keyword>
<keyword evidence="6" id="KW-0238">DNA-binding</keyword>
<dbReference type="GO" id="GO:0003697">
    <property type="term" value="F:single-stranded DNA binding"/>
    <property type="evidence" value="ECO:0007669"/>
    <property type="project" value="InterPro"/>
</dbReference>
<dbReference type="RefSeq" id="WP_159762338.1">
    <property type="nucleotide sequence ID" value="NZ_WUUT01000001.1"/>
</dbReference>
<evidence type="ECO:0000256" key="3">
    <source>
        <dbReference type="ARBA" id="ARBA00022763"/>
    </source>
</evidence>
<evidence type="ECO:0000256" key="8">
    <source>
        <dbReference type="SAM" id="MobiDB-lite"/>
    </source>
</evidence>
<evidence type="ECO:0000256" key="1">
    <source>
        <dbReference type="ARBA" id="ARBA00008136"/>
    </source>
</evidence>
<reference evidence="9 10" key="1">
    <citation type="submission" date="2019-12" db="EMBL/GenBank/DDBJ databases">
        <title>Isolation and characterization of three novel carbon monoxide-oxidizing members of Halobacteria from salione crusts and soils.</title>
        <authorList>
            <person name="Myers M.R."/>
            <person name="King G.M."/>
        </authorList>
    </citation>
    <scope>NUCLEOTIDE SEQUENCE [LARGE SCALE GENOMIC DNA]</scope>
    <source>
        <strain evidence="9 10">WSH3</strain>
    </source>
</reference>
<evidence type="ECO:0000256" key="2">
    <source>
        <dbReference type="ARBA" id="ARBA00022670"/>
    </source>
</evidence>
<dbReference type="AlphaFoldDB" id="A0A6B0SX87"/>
<dbReference type="EMBL" id="WUUT01000001">
    <property type="protein sequence ID" value="MXR50184.1"/>
    <property type="molecule type" value="Genomic_DNA"/>
</dbReference>
<proteinExistence type="inferred from homology"/>
<evidence type="ECO:0000313" key="9">
    <source>
        <dbReference type="EMBL" id="MXR50184.1"/>
    </source>
</evidence>
<gene>
    <name evidence="9" type="ORF">GRX03_00980</name>
</gene>
<protein>
    <submittedName>
        <fullName evidence="9">SOS response-associated peptidase</fullName>
    </submittedName>
</protein>
<keyword evidence="10" id="KW-1185">Reference proteome</keyword>
<dbReference type="Pfam" id="PF02586">
    <property type="entry name" value="SRAP"/>
    <property type="match status" value="1"/>
</dbReference>
<name>A0A6B0SX87_9EURY</name>
<dbReference type="GO" id="GO:0016829">
    <property type="term" value="F:lyase activity"/>
    <property type="evidence" value="ECO:0007669"/>
    <property type="project" value="UniProtKB-KW"/>
</dbReference>
<dbReference type="PANTHER" id="PTHR13604">
    <property type="entry name" value="DC12-RELATED"/>
    <property type="match status" value="1"/>
</dbReference>
<evidence type="ECO:0000256" key="4">
    <source>
        <dbReference type="ARBA" id="ARBA00022801"/>
    </source>
</evidence>
<dbReference type="GO" id="GO:0006508">
    <property type="term" value="P:proteolysis"/>
    <property type="evidence" value="ECO:0007669"/>
    <property type="project" value="UniProtKB-KW"/>
</dbReference>
<organism evidence="9 10">
    <name type="scientific">Halovenus carboxidivorans</name>
    <dbReference type="NCBI Taxonomy" id="2692199"/>
    <lineage>
        <taxon>Archaea</taxon>
        <taxon>Methanobacteriati</taxon>
        <taxon>Methanobacteriota</taxon>
        <taxon>Stenosarchaea group</taxon>
        <taxon>Halobacteria</taxon>
        <taxon>Halobacteriales</taxon>
        <taxon>Haloarculaceae</taxon>
        <taxon>Halovenus</taxon>
    </lineage>
</organism>
<dbReference type="GO" id="GO:0008233">
    <property type="term" value="F:peptidase activity"/>
    <property type="evidence" value="ECO:0007669"/>
    <property type="project" value="UniProtKB-KW"/>
</dbReference>
<evidence type="ECO:0000256" key="5">
    <source>
        <dbReference type="ARBA" id="ARBA00023124"/>
    </source>
</evidence>
<dbReference type="OrthoDB" id="109020at2157"/>
<keyword evidence="2" id="KW-0645">Protease</keyword>
<keyword evidence="5" id="KW-0190">Covalent protein-DNA linkage</keyword>
<evidence type="ECO:0000256" key="7">
    <source>
        <dbReference type="ARBA" id="ARBA00023239"/>
    </source>
</evidence>
<comment type="similarity">
    <text evidence="1">Belongs to the SOS response-associated peptidase family.</text>
</comment>
<dbReference type="InterPro" id="IPR036590">
    <property type="entry name" value="SRAP-like"/>
</dbReference>
<dbReference type="Gene3D" id="3.90.1680.10">
    <property type="entry name" value="SOS response associated peptidase-like"/>
    <property type="match status" value="1"/>
</dbReference>
<dbReference type="InterPro" id="IPR003738">
    <property type="entry name" value="SRAP"/>
</dbReference>
<feature type="compositionally biased region" description="Basic and acidic residues" evidence="8">
    <location>
        <begin position="199"/>
        <end position="210"/>
    </location>
</feature>
<keyword evidence="3" id="KW-0227">DNA damage</keyword>
<dbReference type="GO" id="GO:0106300">
    <property type="term" value="P:protein-DNA covalent cross-linking repair"/>
    <property type="evidence" value="ECO:0007669"/>
    <property type="project" value="InterPro"/>
</dbReference>
<sequence>MCGRYTLFVAPETLSDRFGIDVEAYEPTYNAAPGQQLPVITDDEPGRLRRLEWGLVPQWAEAKTDGGHINARAETLAEKSSFADAFEGEIEGAGRCLVPADGFYEWVETDQGSQPYRVTFTDGRPFLMAGLWTRWQPPTTQTGLDAFGDGAASPEAEPVETFTIVTTEPNDLVSDLHHRMAVILPDDQRERWLSASPDSAEKLLEPHPAESMHAYPVSTAVNDPANDHAELVDAVDSPAATGSTE</sequence>